<dbReference type="PROSITE" id="PS51257">
    <property type="entry name" value="PROKAR_LIPOPROTEIN"/>
    <property type="match status" value="1"/>
</dbReference>
<feature type="chain" id="PRO_5043812207" evidence="1">
    <location>
        <begin position="23"/>
        <end position="383"/>
    </location>
</feature>
<dbReference type="InterPro" id="IPR025049">
    <property type="entry name" value="Mfa-like_1"/>
</dbReference>
<evidence type="ECO:0000313" key="2">
    <source>
        <dbReference type="EMBL" id="MCW4164337.1"/>
    </source>
</evidence>
<dbReference type="Gene3D" id="2.60.40.2620">
    <property type="entry name" value="Fimbrillin-like"/>
    <property type="match status" value="1"/>
</dbReference>
<comment type="caution">
    <text evidence="2">The sequence shown here is derived from an EMBL/GenBank/DDBJ whole genome shotgun (WGS) entry which is preliminary data.</text>
</comment>
<name>A0AAW5V036_9BACT</name>
<sequence>MNKKFFMGIAAMAALTLVSCSSDDLDSVSDNSSKNEAISFDGYLGRSAVAVNGTRGSEETKETLKTKGFGVFGNYIADAGQTSDANFFKNQKVTYSGTKWTYTPLKYWPTNGKINFLAYAPHKEGQELKANTTTFDFTVADKAANQIDLLWANATGQIKTNFEGTTKEKVKFLFKHALSRLGYTVKLSGKYSPDNATFTLRKITLAGSPDEETKGAFYKTGTIDLSKTDTKENLSKTNTATGLWTAATDNNKQNFTWFDGTYNVTASASHPDEANKNKDYLFVIPQNFSEKIEEAGHQKENPDKLYVIVEYDVTYTSSHTTITNKVYKKLPIDLMQGKAYMLNLTIGLPIEFDIDVETVSGVEPWEEVNDVPGNIDSWDDINH</sequence>
<dbReference type="Pfam" id="PF13149">
    <property type="entry name" value="Mfa_like_1"/>
    <property type="match status" value="1"/>
</dbReference>
<evidence type="ECO:0000313" key="3">
    <source>
        <dbReference type="Proteomes" id="UP001209476"/>
    </source>
</evidence>
<dbReference type="AlphaFoldDB" id="A0AAW5V036"/>
<reference evidence="2" key="1">
    <citation type="submission" date="2022-11" db="EMBL/GenBank/DDBJ databases">
        <title>Genomic repertoires linked with pathogenic potency of arthritogenic Prevotella copri isolated from the gut of rheumatoid arthritis patients.</title>
        <authorList>
            <person name="Nii T."/>
            <person name="Maeda Y."/>
            <person name="Motooka D."/>
            <person name="Naito M."/>
            <person name="Matsumoto Y."/>
            <person name="Ogawa T."/>
            <person name="Oguro-Igashira E."/>
            <person name="Kishikawa T."/>
            <person name="Yamashita M."/>
            <person name="Koizumi S."/>
            <person name="Kurakawa T."/>
            <person name="Okumura R."/>
            <person name="Kayama H."/>
            <person name="Murakami M."/>
            <person name="Sakaguchi T."/>
            <person name="Das B."/>
            <person name="Nakamura S."/>
            <person name="Okada Y."/>
            <person name="Kumanogoh A."/>
            <person name="Takeda K."/>
        </authorList>
    </citation>
    <scope>NUCLEOTIDE SEQUENCE</scope>
    <source>
        <strain evidence="2">RA-N001-16</strain>
    </source>
</reference>
<evidence type="ECO:0000256" key="1">
    <source>
        <dbReference type="SAM" id="SignalP"/>
    </source>
</evidence>
<dbReference type="Proteomes" id="UP001209476">
    <property type="component" value="Unassembled WGS sequence"/>
</dbReference>
<organism evidence="2 3">
    <name type="scientific">Segatella copri</name>
    <dbReference type="NCBI Taxonomy" id="165179"/>
    <lineage>
        <taxon>Bacteria</taxon>
        <taxon>Pseudomonadati</taxon>
        <taxon>Bacteroidota</taxon>
        <taxon>Bacteroidia</taxon>
        <taxon>Bacteroidales</taxon>
        <taxon>Prevotellaceae</taxon>
        <taxon>Segatella</taxon>
    </lineage>
</organism>
<dbReference type="CDD" id="cd13120">
    <property type="entry name" value="BF2867_like_N"/>
    <property type="match status" value="1"/>
</dbReference>
<dbReference type="EMBL" id="JAPDUM010000001">
    <property type="protein sequence ID" value="MCW4164337.1"/>
    <property type="molecule type" value="Genomic_DNA"/>
</dbReference>
<dbReference type="InterPro" id="IPR042278">
    <property type="entry name" value="Mfa-like_1_N"/>
</dbReference>
<accession>A0AAW5V036</accession>
<gene>
    <name evidence="2" type="ORF">ONS98_03690</name>
</gene>
<feature type="signal peptide" evidence="1">
    <location>
        <begin position="1"/>
        <end position="22"/>
    </location>
</feature>
<proteinExistence type="predicted"/>
<dbReference type="RefSeq" id="WP_264910987.1">
    <property type="nucleotide sequence ID" value="NZ_JAPDUL010000001.1"/>
</dbReference>
<protein>
    <submittedName>
        <fullName evidence="2">Fimbrillin family protein</fullName>
    </submittedName>
</protein>
<keyword evidence="1" id="KW-0732">Signal</keyword>